<evidence type="ECO:0000313" key="2">
    <source>
        <dbReference type="Proteomes" id="UP000076104"/>
    </source>
</evidence>
<sequence length="73" mass="8532">MKEDTELSVYELGIIQNSLRDRMVNIEEFRNDLVTDDDEAEMNDNIDTFSVELMSIKEKITTMIDKKIDDNCP</sequence>
<dbReference type="EMBL" id="CP014945">
    <property type="protein sequence ID" value="AMT96503.1"/>
    <property type="molecule type" value="Genomic_DNA"/>
</dbReference>
<reference evidence="1 2" key="1">
    <citation type="submission" date="2016-03" db="EMBL/GenBank/DDBJ databases">
        <title>Genome sequencing of Psychrobacter alimentarius PAMC 27889.</title>
        <authorList>
            <person name="Lee J."/>
            <person name="Kim O.-S."/>
        </authorList>
    </citation>
    <scope>NUCLEOTIDE SEQUENCE [LARGE SCALE GENOMIC DNA]</scope>
    <source>
        <strain evidence="1 2">PAMC 27889</strain>
    </source>
</reference>
<organism evidence="1 2">
    <name type="scientific">Psychrobacter alimentarius</name>
    <dbReference type="NCBI Taxonomy" id="261164"/>
    <lineage>
        <taxon>Bacteria</taxon>
        <taxon>Pseudomonadati</taxon>
        <taxon>Pseudomonadota</taxon>
        <taxon>Gammaproteobacteria</taxon>
        <taxon>Moraxellales</taxon>
        <taxon>Moraxellaceae</taxon>
        <taxon>Psychrobacter</taxon>
    </lineage>
</organism>
<evidence type="ECO:0000313" key="1">
    <source>
        <dbReference type="EMBL" id="AMT96503.1"/>
    </source>
</evidence>
<dbReference type="GeneID" id="33060302"/>
<keyword evidence="2" id="KW-1185">Reference proteome</keyword>
<dbReference type="RefSeq" id="WP_062844184.1">
    <property type="nucleotide sequence ID" value="NZ_CP014945.1"/>
</dbReference>
<dbReference type="Proteomes" id="UP000076104">
    <property type="component" value="Chromosome"/>
</dbReference>
<name>A0ABM5ZWY1_9GAMM</name>
<accession>A0ABM5ZWY1</accession>
<gene>
    <name evidence="1" type="ORF">A3K91_0886</name>
</gene>
<protein>
    <submittedName>
        <fullName evidence="1">Uncharacterized protein</fullName>
    </submittedName>
</protein>
<proteinExistence type="predicted"/>